<dbReference type="AlphaFoldDB" id="A0A7U7J4L0"/>
<proteinExistence type="predicted"/>
<accession>A0A7U7J4L0</accession>
<reference evidence="1 2" key="1">
    <citation type="journal article" date="2014" name="ISME J.">
        <title>Candidatus Competibacter-lineage genomes retrieved from metagenomes reveal functional metabolic diversity.</title>
        <authorList>
            <person name="McIlroy S.J."/>
            <person name="Albertsen M."/>
            <person name="Andresen E.K."/>
            <person name="Saunders A.M."/>
            <person name="Kristiansen R."/>
            <person name="Stokholm-Bjerregaard M."/>
            <person name="Nielsen K.L."/>
            <person name="Nielsen P.H."/>
        </authorList>
    </citation>
    <scope>NUCLEOTIDE SEQUENCE [LARGE SCALE GENOMIC DNA]</scope>
    <source>
        <strain evidence="1 2">Run_B_J11</strain>
    </source>
</reference>
<comment type="caution">
    <text evidence="1">The sequence shown here is derived from an EMBL/GenBank/DDBJ whole genome shotgun (WGS) entry which is preliminary data.</text>
</comment>
<name>A0A7U7J4L0_9GAMM</name>
<gene>
    <name evidence="1" type="ORF">BN874_2420011</name>
</gene>
<organism evidence="1 2">
    <name type="scientific">Candidatus Contendobacter odensis Run_B_J11</name>
    <dbReference type="NCBI Taxonomy" id="1400861"/>
    <lineage>
        <taxon>Bacteria</taxon>
        <taxon>Pseudomonadati</taxon>
        <taxon>Pseudomonadota</taxon>
        <taxon>Gammaproteobacteria</taxon>
        <taxon>Candidatus Competibacteraceae</taxon>
        <taxon>Candidatus Contendibacter</taxon>
    </lineage>
</organism>
<evidence type="ECO:0000313" key="1">
    <source>
        <dbReference type="EMBL" id="CDH45450.1"/>
    </source>
</evidence>
<sequence>MFRQQRKLALELVEQMVSGVWIILGDVAPQIDQVFVGLRCPLNDGHVASRLLWILGFKTTAGFRLEVHYSREPAYTAV</sequence>
<evidence type="ECO:0000313" key="2">
    <source>
        <dbReference type="Proteomes" id="UP000019184"/>
    </source>
</evidence>
<dbReference type="Proteomes" id="UP000019184">
    <property type="component" value="Unassembled WGS sequence"/>
</dbReference>
<dbReference type="EMBL" id="CBTK010000160">
    <property type="protein sequence ID" value="CDH45450.1"/>
    <property type="molecule type" value="Genomic_DNA"/>
</dbReference>
<protein>
    <submittedName>
        <fullName evidence="1">Uncharacterized protein</fullName>
    </submittedName>
</protein>
<keyword evidence="2" id="KW-1185">Reference proteome</keyword>